<feature type="compositionally biased region" description="Basic residues" evidence="1">
    <location>
        <begin position="179"/>
        <end position="188"/>
    </location>
</feature>
<proteinExistence type="predicted"/>
<feature type="compositionally biased region" description="Basic and acidic residues" evidence="1">
    <location>
        <begin position="304"/>
        <end position="313"/>
    </location>
</feature>
<name>A0A9R0E2V6_SPOFR</name>
<dbReference type="AlphaFoldDB" id="A0A9R0E2V6"/>
<dbReference type="Proteomes" id="UP000829999">
    <property type="component" value="Chromosome 21"/>
</dbReference>
<feature type="region of interest" description="Disordered" evidence="1">
    <location>
        <begin position="301"/>
        <end position="421"/>
    </location>
</feature>
<reference evidence="3" key="1">
    <citation type="submission" date="2025-08" db="UniProtKB">
        <authorList>
            <consortium name="RefSeq"/>
        </authorList>
    </citation>
    <scope>IDENTIFICATION</scope>
    <source>
        <tissue evidence="3">Whole larval tissue</tissue>
    </source>
</reference>
<feature type="compositionally biased region" description="Low complexity" evidence="1">
    <location>
        <begin position="384"/>
        <end position="403"/>
    </location>
</feature>
<dbReference type="GeneID" id="118280438"/>
<evidence type="ECO:0000313" key="2">
    <source>
        <dbReference type="Proteomes" id="UP000829999"/>
    </source>
</evidence>
<dbReference type="OrthoDB" id="1724197at2759"/>
<keyword evidence="2" id="KW-1185">Reference proteome</keyword>
<feature type="compositionally biased region" description="Basic residues" evidence="1">
    <location>
        <begin position="485"/>
        <end position="513"/>
    </location>
</feature>
<evidence type="ECO:0000313" key="3">
    <source>
        <dbReference type="RefSeq" id="XP_050557949.1"/>
    </source>
</evidence>
<protein>
    <submittedName>
        <fullName evidence="3">5E5 antigen isoform X1</fullName>
    </submittedName>
</protein>
<feature type="compositionally biased region" description="Low complexity" evidence="1">
    <location>
        <begin position="354"/>
        <end position="366"/>
    </location>
</feature>
<gene>
    <name evidence="3" type="primary">LOC118280438</name>
</gene>
<feature type="compositionally biased region" description="Gly residues" evidence="1">
    <location>
        <begin position="471"/>
        <end position="481"/>
    </location>
</feature>
<accession>A0A9R0E2V6</accession>
<sequence length="540" mass="57764">MGTVHAKAAGGDSVGEVGGGLFEFEEPLEMDDEPISKPTIKLNGVRVLESDVVYTRARVDRVHVDGLNRTKDDIIRSTVDDLFHATDFEDVILRAHKVRRALDAMGCFRDIGVFIDVSSGPGATPEGLEVTYYIVYCVVVYIVLGGTCTQCVHRRVLRARRHARGTRGDVPGARAVPRGGRHQHHRQRERGEPGPGREDAERAGPRRARGGGVQHGLPLVVQLQRGGHQALPAQTSGTSAHCHRVPAEPRVPVVRVPPAGPRRAARPRLQDLARHAPQRAVGGPGPRHLRPQQDYLLQGPGEQRSADEVDPAAHRVRGPARRGDVPDARLLGAVQQRAGGAGRRRGAPAHRAARAGQPQPAARPGPAGRGGRGRAARRVRHGAGRPLLPGRAHLAARLPAARRGPARRGPGHGRPRLLGRRTTSVRAAALPGLPHGAGVVVPLAPVRQRRLPRHARGLRARVPGVAEAGARVGGRGRGGAAGPRRAPRAQLRRAAARAAPRRARARHTVRSRRQLPLGHNTRSQVPGSATCAGRARDVTK</sequence>
<evidence type="ECO:0000256" key="1">
    <source>
        <dbReference type="SAM" id="MobiDB-lite"/>
    </source>
</evidence>
<feature type="compositionally biased region" description="Basic residues" evidence="1">
    <location>
        <begin position="371"/>
        <end position="383"/>
    </location>
</feature>
<feature type="compositionally biased region" description="Basic residues" evidence="1">
    <location>
        <begin position="342"/>
        <end position="353"/>
    </location>
</feature>
<feature type="region of interest" description="Disordered" evidence="1">
    <location>
        <begin position="162"/>
        <end position="213"/>
    </location>
</feature>
<dbReference type="RefSeq" id="XP_050557949.1">
    <property type="nucleotide sequence ID" value="XM_050701992.1"/>
</dbReference>
<organism evidence="2 3">
    <name type="scientific">Spodoptera frugiperda</name>
    <name type="common">Fall armyworm</name>
    <dbReference type="NCBI Taxonomy" id="7108"/>
    <lineage>
        <taxon>Eukaryota</taxon>
        <taxon>Metazoa</taxon>
        <taxon>Ecdysozoa</taxon>
        <taxon>Arthropoda</taxon>
        <taxon>Hexapoda</taxon>
        <taxon>Insecta</taxon>
        <taxon>Pterygota</taxon>
        <taxon>Neoptera</taxon>
        <taxon>Endopterygota</taxon>
        <taxon>Lepidoptera</taxon>
        <taxon>Glossata</taxon>
        <taxon>Ditrysia</taxon>
        <taxon>Noctuoidea</taxon>
        <taxon>Noctuidae</taxon>
        <taxon>Amphipyrinae</taxon>
        <taxon>Spodoptera</taxon>
    </lineage>
</organism>
<feature type="region of interest" description="Disordered" evidence="1">
    <location>
        <begin position="469"/>
        <end position="540"/>
    </location>
</feature>
<feature type="compositionally biased region" description="Basic and acidic residues" evidence="1">
    <location>
        <begin position="189"/>
        <end position="204"/>
    </location>
</feature>
<feature type="compositionally biased region" description="Basic residues" evidence="1">
    <location>
        <begin position="404"/>
        <end position="419"/>
    </location>
</feature>